<reference evidence="2 3" key="1">
    <citation type="journal article" date="2011" name="PLoS Pathog.">
        <title>Dynamic evolution of pathogenicity revealed by sequencing and comparative genomics of 19 Pseudomonas syringae isolates.</title>
        <authorList>
            <person name="Baltrus D.A."/>
            <person name="Nishimura M.T."/>
            <person name="Romanchuk A."/>
            <person name="Chang J.H."/>
            <person name="Mukhtar M.S."/>
            <person name="Cherkis K."/>
            <person name="Roach J."/>
            <person name="Grant S.R."/>
            <person name="Jones C.D."/>
            <person name="Dangl J.L."/>
        </authorList>
    </citation>
    <scope>NUCLEOTIDE SEQUENCE [LARGE SCALE GENOMIC DNA]</scope>
    <source>
        <strain evidence="2 3">1704B</strain>
    </source>
</reference>
<evidence type="ECO:0000313" key="3">
    <source>
        <dbReference type="Proteomes" id="UP000004986"/>
    </source>
</evidence>
<keyword evidence="3" id="KW-1185">Reference proteome</keyword>
<dbReference type="PANTHER" id="PTHR45527:SF1">
    <property type="entry name" value="FATTY ACID SYNTHASE"/>
    <property type="match status" value="1"/>
</dbReference>
<sequence>RPDEAVPDSALPIGRPISNTRLYVLDAHDQPVPQGVIGQLHIGGAGVTRGYLNLPKTDAERFIDSPFVAGDRLYRSGD</sequence>
<feature type="non-terminal residue" evidence="2">
    <location>
        <position position="78"/>
    </location>
</feature>
<evidence type="ECO:0000259" key="1">
    <source>
        <dbReference type="Pfam" id="PF00501"/>
    </source>
</evidence>
<dbReference type="EMBL" id="AEAI01003461">
    <property type="protein sequence ID" value="EGH48765.1"/>
    <property type="molecule type" value="Genomic_DNA"/>
</dbReference>
<evidence type="ECO:0000313" key="2">
    <source>
        <dbReference type="EMBL" id="EGH48765.1"/>
    </source>
</evidence>
<feature type="non-terminal residue" evidence="2">
    <location>
        <position position="1"/>
    </location>
</feature>
<dbReference type="Proteomes" id="UP000004986">
    <property type="component" value="Unassembled WGS sequence"/>
</dbReference>
<dbReference type="GO" id="GO:0005737">
    <property type="term" value="C:cytoplasm"/>
    <property type="evidence" value="ECO:0007669"/>
    <property type="project" value="TreeGrafter"/>
</dbReference>
<dbReference type="GO" id="GO:0044550">
    <property type="term" value="P:secondary metabolite biosynthetic process"/>
    <property type="evidence" value="ECO:0007669"/>
    <property type="project" value="TreeGrafter"/>
</dbReference>
<dbReference type="GO" id="GO:0043041">
    <property type="term" value="P:amino acid activation for nonribosomal peptide biosynthetic process"/>
    <property type="evidence" value="ECO:0007669"/>
    <property type="project" value="TreeGrafter"/>
</dbReference>
<organism evidence="2 3">
    <name type="scientific">Pseudomonas syringae pv. pisi str. 1704B</name>
    <dbReference type="NCBI Taxonomy" id="629263"/>
    <lineage>
        <taxon>Bacteria</taxon>
        <taxon>Pseudomonadati</taxon>
        <taxon>Pseudomonadota</taxon>
        <taxon>Gammaproteobacteria</taxon>
        <taxon>Pseudomonadales</taxon>
        <taxon>Pseudomonadaceae</taxon>
        <taxon>Pseudomonas</taxon>
        <taxon>Pseudomonas syringae</taxon>
    </lineage>
</organism>
<accession>F3GNW2</accession>
<dbReference type="InterPro" id="IPR000873">
    <property type="entry name" value="AMP-dep_synth/lig_dom"/>
</dbReference>
<dbReference type="HOGENOM" id="CLU_000022_66_3_6"/>
<gene>
    <name evidence="2" type="ORF">PSYPI_43144</name>
</gene>
<dbReference type="GO" id="GO:0031177">
    <property type="term" value="F:phosphopantetheine binding"/>
    <property type="evidence" value="ECO:0007669"/>
    <property type="project" value="TreeGrafter"/>
</dbReference>
<dbReference type="Gene3D" id="2.30.38.10">
    <property type="entry name" value="Luciferase, Domain 3"/>
    <property type="match status" value="1"/>
</dbReference>
<name>F3GNW2_PSESJ</name>
<feature type="domain" description="AMP-dependent synthetase/ligase" evidence="1">
    <location>
        <begin position="9"/>
        <end position="52"/>
    </location>
</feature>
<dbReference type="SUPFAM" id="SSF56801">
    <property type="entry name" value="Acetyl-CoA synthetase-like"/>
    <property type="match status" value="1"/>
</dbReference>
<proteinExistence type="predicted"/>
<protein>
    <submittedName>
        <fullName evidence="2">Amino acid adenylation</fullName>
    </submittedName>
</protein>
<comment type="caution">
    <text evidence="2">The sequence shown here is derived from an EMBL/GenBank/DDBJ whole genome shotgun (WGS) entry which is preliminary data.</text>
</comment>
<dbReference type="Pfam" id="PF00501">
    <property type="entry name" value="AMP-binding"/>
    <property type="match status" value="1"/>
</dbReference>
<dbReference type="AlphaFoldDB" id="F3GNW2"/>
<dbReference type="PANTHER" id="PTHR45527">
    <property type="entry name" value="NONRIBOSOMAL PEPTIDE SYNTHETASE"/>
    <property type="match status" value="1"/>
</dbReference>